<keyword evidence="13" id="KW-1185">Reference proteome</keyword>
<dbReference type="InterPro" id="IPR000531">
    <property type="entry name" value="Beta-barrel_TonB"/>
</dbReference>
<comment type="subcellular location">
    <subcellularLocation>
        <location evidence="1 8">Cell outer membrane</location>
        <topology evidence="1 8">Multi-pass membrane protein</topology>
    </subcellularLocation>
</comment>
<dbReference type="RefSeq" id="WP_089240170.1">
    <property type="nucleotide sequence ID" value="NZ_FZOK01000007.1"/>
</dbReference>
<reference evidence="13" key="1">
    <citation type="submission" date="2017-06" db="EMBL/GenBank/DDBJ databases">
        <authorList>
            <person name="Varghese N."/>
            <person name="Submissions S."/>
        </authorList>
    </citation>
    <scope>NUCLEOTIDE SEQUENCE [LARGE SCALE GENOMIC DNA]</scope>
    <source>
        <strain evidence="13">5C</strain>
    </source>
</reference>
<dbReference type="InterPro" id="IPR036942">
    <property type="entry name" value="Beta-barrel_TonB_sf"/>
</dbReference>
<keyword evidence="2 8" id="KW-0813">Transport</keyword>
<gene>
    <name evidence="12" type="ORF">SAMN06295967_107172</name>
</gene>
<evidence type="ECO:0000256" key="9">
    <source>
        <dbReference type="RuleBase" id="RU003357"/>
    </source>
</evidence>
<dbReference type="NCBIfam" id="TIGR04057">
    <property type="entry name" value="SusC_RagA_signa"/>
    <property type="match status" value="1"/>
</dbReference>
<dbReference type="InterPro" id="IPR037066">
    <property type="entry name" value="Plug_dom_sf"/>
</dbReference>
<dbReference type="OrthoDB" id="9768177at2"/>
<dbReference type="NCBIfam" id="TIGR04056">
    <property type="entry name" value="OMP_RagA_SusC"/>
    <property type="match status" value="1"/>
</dbReference>
<dbReference type="Proteomes" id="UP000198480">
    <property type="component" value="Unassembled WGS sequence"/>
</dbReference>
<dbReference type="Gene3D" id="2.60.40.1120">
    <property type="entry name" value="Carboxypeptidase-like, regulatory domain"/>
    <property type="match status" value="1"/>
</dbReference>
<dbReference type="Gene3D" id="2.40.170.20">
    <property type="entry name" value="TonB-dependent receptor, beta-barrel domain"/>
    <property type="match status" value="1"/>
</dbReference>
<evidence type="ECO:0000313" key="13">
    <source>
        <dbReference type="Proteomes" id="UP000198480"/>
    </source>
</evidence>
<dbReference type="Pfam" id="PF07715">
    <property type="entry name" value="Plug"/>
    <property type="match status" value="1"/>
</dbReference>
<keyword evidence="6 8" id="KW-0472">Membrane</keyword>
<dbReference type="FunFam" id="2.60.40.1120:FF:000003">
    <property type="entry name" value="Outer membrane protein Omp121"/>
    <property type="match status" value="1"/>
</dbReference>
<sequence length="1058" mass="115694">MTNKYQSCDKTFIGFKPKIRAFVALTGTLLFLSGENFATVRNNKNVTPENHLYSSTELTWADIQNRNIRGVVKGEDGEPIPGVSILVKGTTRGTSSDLDGNFSLQVNDNDVLVFTFIGFKRQELNVGNRSVLDVILQEDLSDLSEFVVTGYGVQEKRAITGAMSSVKGEVIQNFPVVSMDRALQGQISGVNVMANNGVPGGPVTFQIRGVGSITAGSQPLIIVDGVQLNMSSSATNTASNPLAFLNTNDIESIEVLKDGAAASIYGAQAANGVILVTTKSGKAGKTQYNLNVFTGITEPMPVVQMMNSQEFFDARLTAFNNQFPNRTAAANRAILLPQLGFPADFSDADIAALPTYDWQREAFRTGTTKNIELSASGGNDKTTFLISGSHNYTEGNVVGIDFQRSTAKFRLNHQENKRLSFGFDVNLASILQNGSTGSSGSTGAFAAPQYSSPMMLPWIPIFLEDGSYNAPVAGFPGNMDRNAISETLLNDLESRTKSIVGNFNVTYKILDNLTFRSFYGLDYRVVDQNTYTDPRTRSGFAVQGSLGIANRQNVNFITNQTLNYNKKFDGGHNMTVLLGAEYRSDSQELSSANAQGFPTFQFRTMQAAAVITSASANWTGFRRVGVFSQVNYDFNKKYLVSGVLRYDGSSRFGADNLFGWFPAISAGWNLHEEGWLTDKSWIDQIKLRAGYGETGNDAIGNFDSRGLYQGLGAANYNQEPGIRPSAIANTFLRWERNVTTNIGIDYAFFGGRVSGALEVYRRLSKDLLLDTPLPWTSGFSNVTQNVGLLKNEGVEIEIQTRNIVKRDFSWTTNFNITFINNEVLDLGGDDVLPGNQSVRVGYSIGTNFTAKYAGVNSATGKPMWFDANGDVTYNPVSPGDFYTFGNSLSSFFGGLTNTFTYKGLSVSALFIYDYGRELSNAGQMQFWSRNGQDNRNSLQSVYANRWTEPGQVTNVPRPIGGGAETGARNKNAGSSRFLEDASFIRLRQLAINYDIPRQFLSRMKLRSAQVYAQGANLLTWTAWKGYDPELVIGEGSFTSTQGALPQTRAYTLGVQIGF</sequence>
<dbReference type="Pfam" id="PF13715">
    <property type="entry name" value="CarbopepD_reg_2"/>
    <property type="match status" value="1"/>
</dbReference>
<proteinExistence type="inferred from homology"/>
<dbReference type="AlphaFoldDB" id="A0A239DQJ1"/>
<dbReference type="InterPro" id="IPR012910">
    <property type="entry name" value="Plug_dom"/>
</dbReference>
<keyword evidence="5 9" id="KW-0798">TonB box</keyword>
<accession>A0A239DQJ1</accession>
<evidence type="ECO:0000259" key="11">
    <source>
        <dbReference type="Pfam" id="PF07715"/>
    </source>
</evidence>
<keyword evidence="7 8" id="KW-0998">Cell outer membrane</keyword>
<dbReference type="EMBL" id="FZOK01000007">
    <property type="protein sequence ID" value="SNS34361.1"/>
    <property type="molecule type" value="Genomic_DNA"/>
</dbReference>
<evidence type="ECO:0000313" key="12">
    <source>
        <dbReference type="EMBL" id="SNS34361.1"/>
    </source>
</evidence>
<dbReference type="Pfam" id="PF00593">
    <property type="entry name" value="TonB_dep_Rec_b-barrel"/>
    <property type="match status" value="1"/>
</dbReference>
<evidence type="ECO:0000256" key="4">
    <source>
        <dbReference type="ARBA" id="ARBA00022692"/>
    </source>
</evidence>
<feature type="domain" description="TonB-dependent receptor plug" evidence="11">
    <location>
        <begin position="156"/>
        <end position="273"/>
    </location>
</feature>
<dbReference type="InterPro" id="IPR039426">
    <property type="entry name" value="TonB-dep_rcpt-like"/>
</dbReference>
<evidence type="ECO:0000256" key="5">
    <source>
        <dbReference type="ARBA" id="ARBA00023077"/>
    </source>
</evidence>
<organism evidence="12 13">
    <name type="scientific">Belliella buryatensis</name>
    <dbReference type="NCBI Taxonomy" id="1500549"/>
    <lineage>
        <taxon>Bacteria</taxon>
        <taxon>Pseudomonadati</taxon>
        <taxon>Bacteroidota</taxon>
        <taxon>Cytophagia</taxon>
        <taxon>Cytophagales</taxon>
        <taxon>Cyclobacteriaceae</taxon>
        <taxon>Belliella</taxon>
    </lineage>
</organism>
<dbReference type="GO" id="GO:0009279">
    <property type="term" value="C:cell outer membrane"/>
    <property type="evidence" value="ECO:0007669"/>
    <property type="project" value="UniProtKB-SubCell"/>
</dbReference>
<keyword evidence="4 8" id="KW-0812">Transmembrane</keyword>
<feature type="domain" description="TonB-dependent receptor-like beta-barrel" evidence="10">
    <location>
        <begin position="491"/>
        <end position="877"/>
    </location>
</feature>
<evidence type="ECO:0000256" key="7">
    <source>
        <dbReference type="ARBA" id="ARBA00023237"/>
    </source>
</evidence>
<evidence type="ECO:0000256" key="2">
    <source>
        <dbReference type="ARBA" id="ARBA00022448"/>
    </source>
</evidence>
<evidence type="ECO:0000256" key="8">
    <source>
        <dbReference type="PROSITE-ProRule" id="PRU01360"/>
    </source>
</evidence>
<dbReference type="Gene3D" id="2.170.130.10">
    <property type="entry name" value="TonB-dependent receptor, plug domain"/>
    <property type="match status" value="1"/>
</dbReference>
<dbReference type="SUPFAM" id="SSF56935">
    <property type="entry name" value="Porins"/>
    <property type="match status" value="1"/>
</dbReference>
<dbReference type="InterPro" id="IPR023997">
    <property type="entry name" value="TonB-dep_OMP_SusC/RagA_CS"/>
</dbReference>
<name>A0A239DQJ1_9BACT</name>
<comment type="similarity">
    <text evidence="8 9">Belongs to the TonB-dependent receptor family.</text>
</comment>
<evidence type="ECO:0000256" key="1">
    <source>
        <dbReference type="ARBA" id="ARBA00004571"/>
    </source>
</evidence>
<dbReference type="InterPro" id="IPR023996">
    <property type="entry name" value="TonB-dep_OMP_SusC/RagA"/>
</dbReference>
<dbReference type="SUPFAM" id="SSF49464">
    <property type="entry name" value="Carboxypeptidase regulatory domain-like"/>
    <property type="match status" value="1"/>
</dbReference>
<evidence type="ECO:0000259" key="10">
    <source>
        <dbReference type="Pfam" id="PF00593"/>
    </source>
</evidence>
<protein>
    <submittedName>
        <fullName evidence="12">TonB-linked outer membrane protein, SusC/RagA family</fullName>
    </submittedName>
</protein>
<evidence type="ECO:0000256" key="6">
    <source>
        <dbReference type="ARBA" id="ARBA00023136"/>
    </source>
</evidence>
<keyword evidence="3 8" id="KW-1134">Transmembrane beta strand</keyword>
<dbReference type="InterPro" id="IPR008969">
    <property type="entry name" value="CarboxyPept-like_regulatory"/>
</dbReference>
<dbReference type="PROSITE" id="PS52016">
    <property type="entry name" value="TONB_DEPENDENT_REC_3"/>
    <property type="match status" value="1"/>
</dbReference>
<evidence type="ECO:0000256" key="3">
    <source>
        <dbReference type="ARBA" id="ARBA00022452"/>
    </source>
</evidence>